<dbReference type="InterPro" id="IPR039417">
    <property type="entry name" value="Peptidase_C1A_papain-like"/>
</dbReference>
<feature type="signal peptide" evidence="7">
    <location>
        <begin position="1"/>
        <end position="23"/>
    </location>
</feature>
<dbReference type="PROSITE" id="PS00640">
    <property type="entry name" value="THIOL_PROTEASE_ASN"/>
    <property type="match status" value="1"/>
</dbReference>
<dbReference type="InterPro" id="IPR025661">
    <property type="entry name" value="Pept_asp_AS"/>
</dbReference>
<evidence type="ECO:0000256" key="7">
    <source>
        <dbReference type="SAM" id="SignalP"/>
    </source>
</evidence>
<dbReference type="InterPro" id="IPR000668">
    <property type="entry name" value="Peptidase_C1A_C"/>
</dbReference>
<evidence type="ECO:0000313" key="11">
    <source>
        <dbReference type="Proteomes" id="UP000655225"/>
    </source>
</evidence>
<evidence type="ECO:0000256" key="5">
    <source>
        <dbReference type="ARBA" id="ARBA00022807"/>
    </source>
</evidence>
<dbReference type="GO" id="GO:0008234">
    <property type="term" value="F:cysteine-type peptidase activity"/>
    <property type="evidence" value="ECO:0007669"/>
    <property type="project" value="UniProtKB-KW"/>
</dbReference>
<evidence type="ECO:0000256" key="2">
    <source>
        <dbReference type="ARBA" id="ARBA00022670"/>
    </source>
</evidence>
<dbReference type="FunFam" id="3.90.70.10:FF:000023">
    <property type="entry name" value="Senescence-specific cysteine protease SAG39"/>
    <property type="match status" value="1"/>
</dbReference>
<dbReference type="Pfam" id="PF00112">
    <property type="entry name" value="Peptidase_C1"/>
    <property type="match status" value="1"/>
</dbReference>
<dbReference type="PROSITE" id="PS00139">
    <property type="entry name" value="THIOL_PROTEASE_CYS"/>
    <property type="match status" value="1"/>
</dbReference>
<dbReference type="GO" id="GO:0006508">
    <property type="term" value="P:proteolysis"/>
    <property type="evidence" value="ECO:0007669"/>
    <property type="project" value="UniProtKB-KW"/>
</dbReference>
<dbReference type="AlphaFoldDB" id="A0A835DSM2"/>
<dbReference type="Gene3D" id="3.90.70.10">
    <property type="entry name" value="Cysteine proteinases"/>
    <property type="match status" value="1"/>
</dbReference>
<dbReference type="InterPro" id="IPR013201">
    <property type="entry name" value="Prot_inhib_I29"/>
</dbReference>
<dbReference type="CDD" id="cd02248">
    <property type="entry name" value="Peptidase_C1A"/>
    <property type="match status" value="1"/>
</dbReference>
<evidence type="ECO:0000259" key="8">
    <source>
        <dbReference type="SMART" id="SM00645"/>
    </source>
</evidence>
<feature type="domain" description="Cathepsin propeptide inhibitor" evidence="9">
    <location>
        <begin position="37"/>
        <end position="90"/>
    </location>
</feature>
<organism evidence="10 11">
    <name type="scientific">Tetracentron sinense</name>
    <name type="common">Spur-leaf</name>
    <dbReference type="NCBI Taxonomy" id="13715"/>
    <lineage>
        <taxon>Eukaryota</taxon>
        <taxon>Viridiplantae</taxon>
        <taxon>Streptophyta</taxon>
        <taxon>Embryophyta</taxon>
        <taxon>Tracheophyta</taxon>
        <taxon>Spermatophyta</taxon>
        <taxon>Magnoliopsida</taxon>
        <taxon>Trochodendrales</taxon>
        <taxon>Trochodendraceae</taxon>
        <taxon>Tetracentron</taxon>
    </lineage>
</organism>
<name>A0A835DSM2_TETSI</name>
<dbReference type="PANTHER" id="PTHR12411">
    <property type="entry name" value="CYSTEINE PROTEASE FAMILY C1-RELATED"/>
    <property type="match status" value="1"/>
</dbReference>
<dbReference type="InterPro" id="IPR025660">
    <property type="entry name" value="Pept_his_AS"/>
</dbReference>
<keyword evidence="3 7" id="KW-0732">Signal</keyword>
<dbReference type="SMART" id="SM00645">
    <property type="entry name" value="Pept_C1"/>
    <property type="match status" value="1"/>
</dbReference>
<dbReference type="PROSITE" id="PS00639">
    <property type="entry name" value="THIOL_PROTEASE_HIS"/>
    <property type="match status" value="1"/>
</dbReference>
<feature type="domain" description="Peptidase C1A papain C-terminal" evidence="8">
    <location>
        <begin position="119"/>
        <end position="332"/>
    </location>
</feature>
<protein>
    <submittedName>
        <fullName evidence="10">Uncharacterized protein</fullName>
    </submittedName>
</protein>
<keyword evidence="5" id="KW-0788">Thiol protease</keyword>
<sequence length="333" mass="36936">MGSSSGFMMLSLLLGVWASQAMSRSLAMNEASMSERHEQWMSRYGRIYDDVSEKERRFKIFKDNVEFIESFNGSYKLGINEFADQTNEEFVASRTGYRMISSLFQQSSASFRYENVNEVQPSKDWRQEGAVTPIKHQGRCGCCWAFSAVAAMEGIIQISTGNLAPLSEQELLDCNTENHGCDGGWMDIAFQFIQQNGGLTSEDNYPYQGMQGSCNSNTNAVAKINGFEDVPGNNEAALLNAVANQPVSVTIDGDGQPFQFYKSGVFTGDCTTEINHAVTVVGYGMTDDSTKYWLVKNSWGTTWGEEGYMRIQRDVEAVEGLCGIAQKPSFPTI</sequence>
<dbReference type="PRINTS" id="PR00705">
    <property type="entry name" value="PAPAIN"/>
</dbReference>
<comment type="caution">
    <text evidence="10">The sequence shown here is derived from an EMBL/GenBank/DDBJ whole genome shotgun (WGS) entry which is preliminary data.</text>
</comment>
<dbReference type="Pfam" id="PF08246">
    <property type="entry name" value="Inhibitor_I29"/>
    <property type="match status" value="1"/>
</dbReference>
<proteinExistence type="inferred from homology"/>
<dbReference type="SMART" id="SM00848">
    <property type="entry name" value="Inhibitor_I29"/>
    <property type="match status" value="1"/>
</dbReference>
<dbReference type="InterPro" id="IPR038765">
    <property type="entry name" value="Papain-like_cys_pep_sf"/>
</dbReference>
<accession>A0A835DSM2</accession>
<evidence type="ECO:0000259" key="9">
    <source>
        <dbReference type="SMART" id="SM00848"/>
    </source>
</evidence>
<keyword evidence="4" id="KW-0378">Hydrolase</keyword>
<evidence type="ECO:0000256" key="3">
    <source>
        <dbReference type="ARBA" id="ARBA00022729"/>
    </source>
</evidence>
<dbReference type="InterPro" id="IPR013128">
    <property type="entry name" value="Peptidase_C1A"/>
</dbReference>
<reference evidence="10 11" key="1">
    <citation type="submission" date="2020-04" db="EMBL/GenBank/DDBJ databases">
        <title>Plant Genome Project.</title>
        <authorList>
            <person name="Zhang R.-G."/>
        </authorList>
    </citation>
    <scope>NUCLEOTIDE SEQUENCE [LARGE SCALE GENOMIC DNA]</scope>
    <source>
        <strain evidence="10">YNK0</strain>
        <tissue evidence="10">Leaf</tissue>
    </source>
</reference>
<dbReference type="OrthoDB" id="10253408at2759"/>
<gene>
    <name evidence="10" type="ORF">HHK36_003571</name>
</gene>
<dbReference type="EMBL" id="JABCRI010000002">
    <property type="protein sequence ID" value="KAF8411032.1"/>
    <property type="molecule type" value="Genomic_DNA"/>
</dbReference>
<dbReference type="OMA" id="TCGSNTQ"/>
<evidence type="ECO:0000256" key="1">
    <source>
        <dbReference type="ARBA" id="ARBA00008455"/>
    </source>
</evidence>
<dbReference type="InterPro" id="IPR000169">
    <property type="entry name" value="Pept_cys_AS"/>
</dbReference>
<evidence type="ECO:0000256" key="4">
    <source>
        <dbReference type="ARBA" id="ARBA00022801"/>
    </source>
</evidence>
<evidence type="ECO:0000256" key="6">
    <source>
        <dbReference type="ARBA" id="ARBA00023157"/>
    </source>
</evidence>
<evidence type="ECO:0000313" key="10">
    <source>
        <dbReference type="EMBL" id="KAF8411032.1"/>
    </source>
</evidence>
<dbReference type="SUPFAM" id="SSF54001">
    <property type="entry name" value="Cysteine proteinases"/>
    <property type="match status" value="1"/>
</dbReference>
<keyword evidence="2" id="KW-0645">Protease</keyword>
<comment type="similarity">
    <text evidence="1">Belongs to the peptidase C1 family.</text>
</comment>
<keyword evidence="6" id="KW-1015">Disulfide bond</keyword>
<keyword evidence="11" id="KW-1185">Reference proteome</keyword>
<feature type="chain" id="PRO_5032310980" evidence="7">
    <location>
        <begin position="24"/>
        <end position="333"/>
    </location>
</feature>
<dbReference type="Proteomes" id="UP000655225">
    <property type="component" value="Unassembled WGS sequence"/>
</dbReference>